<accession>A0A857JFK8</accession>
<dbReference type="AlphaFoldDB" id="A0A857JFK8"/>
<dbReference type="EC" id="2.7.1.12" evidence="3 9"/>
<dbReference type="GO" id="GO:0005524">
    <property type="term" value="F:ATP binding"/>
    <property type="evidence" value="ECO:0007669"/>
    <property type="project" value="UniProtKB-KW"/>
</dbReference>
<comment type="pathway">
    <text evidence="1">Carbohydrate acid metabolism.</text>
</comment>
<dbReference type="PANTHER" id="PTHR43442:SF3">
    <property type="entry name" value="GLUCONOKINASE-RELATED"/>
    <property type="match status" value="1"/>
</dbReference>
<dbReference type="CDD" id="cd02021">
    <property type="entry name" value="GntK"/>
    <property type="match status" value="1"/>
</dbReference>
<evidence type="ECO:0000313" key="11">
    <source>
        <dbReference type="Proteomes" id="UP000464787"/>
    </source>
</evidence>
<comment type="similarity">
    <text evidence="2 9">Belongs to the gluconokinase GntK/GntV family.</text>
</comment>
<keyword evidence="6 9" id="KW-0418">Kinase</keyword>
<evidence type="ECO:0000256" key="2">
    <source>
        <dbReference type="ARBA" id="ARBA00008420"/>
    </source>
</evidence>
<dbReference type="InterPro" id="IPR006001">
    <property type="entry name" value="Therm_gnt_kin"/>
</dbReference>
<dbReference type="KEGG" id="xyk:GT347_26635"/>
<dbReference type="SUPFAM" id="SSF52540">
    <property type="entry name" value="P-loop containing nucleoside triphosphate hydrolases"/>
    <property type="match status" value="1"/>
</dbReference>
<evidence type="ECO:0000256" key="6">
    <source>
        <dbReference type="ARBA" id="ARBA00022777"/>
    </source>
</evidence>
<keyword evidence="4 9" id="KW-0808">Transferase</keyword>
<evidence type="ECO:0000256" key="5">
    <source>
        <dbReference type="ARBA" id="ARBA00022741"/>
    </source>
</evidence>
<name>A0A857JFK8_9BURK</name>
<dbReference type="GO" id="GO:0005975">
    <property type="term" value="P:carbohydrate metabolic process"/>
    <property type="evidence" value="ECO:0007669"/>
    <property type="project" value="InterPro"/>
</dbReference>
<dbReference type="GO" id="GO:0046316">
    <property type="term" value="F:gluconokinase activity"/>
    <property type="evidence" value="ECO:0007669"/>
    <property type="project" value="UniProtKB-EC"/>
</dbReference>
<dbReference type="Pfam" id="PF13671">
    <property type="entry name" value="AAA_33"/>
    <property type="match status" value="1"/>
</dbReference>
<keyword evidence="11" id="KW-1185">Reference proteome</keyword>
<dbReference type="GO" id="GO:0005737">
    <property type="term" value="C:cytoplasm"/>
    <property type="evidence" value="ECO:0007669"/>
    <property type="project" value="TreeGrafter"/>
</dbReference>
<dbReference type="Proteomes" id="UP000464787">
    <property type="component" value="Chromosome"/>
</dbReference>
<gene>
    <name evidence="10" type="ORF">GT347_26635</name>
</gene>
<dbReference type="EMBL" id="CP047650">
    <property type="protein sequence ID" value="QHJ01723.1"/>
    <property type="molecule type" value="Genomic_DNA"/>
</dbReference>
<evidence type="ECO:0000256" key="3">
    <source>
        <dbReference type="ARBA" id="ARBA00012054"/>
    </source>
</evidence>
<keyword evidence="5 9" id="KW-0547">Nucleotide-binding</keyword>
<dbReference type="PANTHER" id="PTHR43442">
    <property type="entry name" value="GLUCONOKINASE-RELATED"/>
    <property type="match status" value="1"/>
</dbReference>
<proteinExistence type="inferred from homology"/>
<evidence type="ECO:0000256" key="9">
    <source>
        <dbReference type="RuleBase" id="RU363066"/>
    </source>
</evidence>
<organism evidence="10 11">
    <name type="scientific">Xylophilus rhododendri</name>
    <dbReference type="NCBI Taxonomy" id="2697032"/>
    <lineage>
        <taxon>Bacteria</taxon>
        <taxon>Pseudomonadati</taxon>
        <taxon>Pseudomonadota</taxon>
        <taxon>Betaproteobacteria</taxon>
        <taxon>Burkholderiales</taxon>
        <taxon>Xylophilus</taxon>
    </lineage>
</organism>
<evidence type="ECO:0000313" key="10">
    <source>
        <dbReference type="EMBL" id="QHJ01723.1"/>
    </source>
</evidence>
<sequence length="160" mass="16700">MGVSGCGKSSLGQALGQALGLPLIEGDDFHPAANIEKMHQGIPLTDADRAGWLVALGQALASHAGGAVLTCSALKQAYRDTLRAAVPGLRFVFMQISPQEALRRVEARKDTHFFSSSLVDSQFATLQDPSGEAGVIAVPATEPIAELVRLVRARAPVASA</sequence>
<evidence type="ECO:0000256" key="1">
    <source>
        <dbReference type="ARBA" id="ARBA00004761"/>
    </source>
</evidence>
<dbReference type="NCBIfam" id="TIGR01313">
    <property type="entry name" value="therm_gnt_kin"/>
    <property type="match status" value="1"/>
</dbReference>
<comment type="catalytic activity">
    <reaction evidence="8 9">
        <text>D-gluconate + ATP = 6-phospho-D-gluconate + ADP + H(+)</text>
        <dbReference type="Rhea" id="RHEA:19433"/>
        <dbReference type="ChEBI" id="CHEBI:15378"/>
        <dbReference type="ChEBI" id="CHEBI:18391"/>
        <dbReference type="ChEBI" id="CHEBI:30616"/>
        <dbReference type="ChEBI" id="CHEBI:58759"/>
        <dbReference type="ChEBI" id="CHEBI:456216"/>
        <dbReference type="EC" id="2.7.1.12"/>
    </reaction>
</comment>
<protein>
    <recommendedName>
        <fullName evidence="3 9">Gluconokinase</fullName>
        <ecNumber evidence="3 9">2.7.1.12</ecNumber>
    </recommendedName>
</protein>
<evidence type="ECO:0000256" key="8">
    <source>
        <dbReference type="ARBA" id="ARBA00048090"/>
    </source>
</evidence>
<evidence type="ECO:0000256" key="7">
    <source>
        <dbReference type="ARBA" id="ARBA00022840"/>
    </source>
</evidence>
<reference evidence="10 11" key="1">
    <citation type="submission" date="2020-01" db="EMBL/GenBank/DDBJ databases">
        <title>Genome sequencing of strain KACC 21265.</title>
        <authorList>
            <person name="Heo J."/>
            <person name="Kim S.-J."/>
            <person name="Kim J.-S."/>
            <person name="Hong S.-B."/>
            <person name="Kwon S.-W."/>
        </authorList>
    </citation>
    <scope>NUCLEOTIDE SEQUENCE [LARGE SCALE GENOMIC DNA]</scope>
    <source>
        <strain evidence="10 11">KACC 21265</strain>
    </source>
</reference>
<evidence type="ECO:0000256" key="4">
    <source>
        <dbReference type="ARBA" id="ARBA00022679"/>
    </source>
</evidence>
<keyword evidence="7 9" id="KW-0067">ATP-binding</keyword>
<dbReference type="Gene3D" id="3.40.50.300">
    <property type="entry name" value="P-loop containing nucleotide triphosphate hydrolases"/>
    <property type="match status" value="1"/>
</dbReference>
<dbReference type="InterPro" id="IPR027417">
    <property type="entry name" value="P-loop_NTPase"/>
</dbReference>